<sequence length="252" mass="28703">MTVAELETKQETKQETDHDIYQTSTMLALLDGLYDGVVSFAELQKHGDFGLGTFDQLNGEMIAFDSEFYHLFPDGTAHRVKPEETTPFSTVTFFREDFIYTVDRPMRREELEALLLKLFPSRNMFYAFRIDGTFREVKTRTVPHQVKPYKPFIEVTKSQPTFTFNEASGVITGFWTPAYAQGIGVAGFHLHFINDERTGGGHVFDVVVEKCTIRICQKSNLHLVLPDTPDYLNANLSRKDLDKEIAVTEGAQ</sequence>
<dbReference type="CDD" id="cd17299">
    <property type="entry name" value="acetolactate_decarboxylase"/>
    <property type="match status" value="1"/>
</dbReference>
<evidence type="ECO:0000256" key="6">
    <source>
        <dbReference type="ARBA" id="ARBA00022793"/>
    </source>
</evidence>
<dbReference type="EMBL" id="JBHTNZ010000001">
    <property type="protein sequence ID" value="MFD1459956.1"/>
    <property type="molecule type" value="Genomic_DNA"/>
</dbReference>
<name>A0ABW4D9Y8_9BACL</name>
<keyword evidence="11" id="KW-1185">Reference proteome</keyword>
<dbReference type="PIRSF" id="PIRSF001332">
    <property type="entry name" value="Acetolac_decarb"/>
    <property type="match status" value="1"/>
</dbReference>
<dbReference type="RefSeq" id="WP_229522817.1">
    <property type="nucleotide sequence ID" value="NZ_JAFFQR010000008.1"/>
</dbReference>
<gene>
    <name evidence="10" type="primary">budA</name>
    <name evidence="10" type="ORF">ACFQ5D_00485</name>
</gene>
<organism evidence="10 11">
    <name type="scientific">Paenibacillus farraposensis</name>
    <dbReference type="NCBI Taxonomy" id="2807095"/>
    <lineage>
        <taxon>Bacteria</taxon>
        <taxon>Bacillati</taxon>
        <taxon>Bacillota</taxon>
        <taxon>Bacilli</taxon>
        <taxon>Bacillales</taxon>
        <taxon>Paenibacillaceae</taxon>
        <taxon>Paenibacillus</taxon>
    </lineage>
</organism>
<keyword evidence="8 9" id="KW-0456">Lyase</keyword>
<evidence type="ECO:0000256" key="5">
    <source>
        <dbReference type="ARBA" id="ARBA00020164"/>
    </source>
</evidence>
<dbReference type="Proteomes" id="UP001597340">
    <property type="component" value="Unassembled WGS sequence"/>
</dbReference>
<evidence type="ECO:0000256" key="8">
    <source>
        <dbReference type="ARBA" id="ARBA00023239"/>
    </source>
</evidence>
<evidence type="ECO:0000256" key="9">
    <source>
        <dbReference type="PIRNR" id="PIRNR001332"/>
    </source>
</evidence>
<dbReference type="PANTHER" id="PTHR35524">
    <property type="entry name" value="ALPHA-ACETOLACTATE DECARBOXYLASE"/>
    <property type="match status" value="1"/>
</dbReference>
<evidence type="ECO:0000256" key="4">
    <source>
        <dbReference type="ARBA" id="ARBA00013204"/>
    </source>
</evidence>
<dbReference type="Pfam" id="PF03306">
    <property type="entry name" value="AAL_decarboxy"/>
    <property type="match status" value="1"/>
</dbReference>
<evidence type="ECO:0000313" key="10">
    <source>
        <dbReference type="EMBL" id="MFD1459956.1"/>
    </source>
</evidence>
<comment type="catalytic activity">
    <reaction evidence="1 9">
        <text>(2S)-2-acetolactate + H(+) = (R)-acetoin + CO2</text>
        <dbReference type="Rhea" id="RHEA:21580"/>
        <dbReference type="ChEBI" id="CHEBI:15378"/>
        <dbReference type="ChEBI" id="CHEBI:15686"/>
        <dbReference type="ChEBI" id="CHEBI:16526"/>
        <dbReference type="ChEBI" id="CHEBI:58476"/>
        <dbReference type="EC" id="4.1.1.5"/>
    </reaction>
</comment>
<dbReference type="EC" id="4.1.1.5" evidence="4 9"/>
<accession>A0ABW4D9Y8</accession>
<evidence type="ECO:0000256" key="3">
    <source>
        <dbReference type="ARBA" id="ARBA00007106"/>
    </source>
</evidence>
<dbReference type="SUPFAM" id="SSF117856">
    <property type="entry name" value="AF0104/ALDC/Ptd012-like"/>
    <property type="match status" value="1"/>
</dbReference>
<comment type="caution">
    <text evidence="10">The sequence shown here is derived from an EMBL/GenBank/DDBJ whole genome shotgun (WGS) entry which is preliminary data.</text>
</comment>
<dbReference type="NCBIfam" id="TIGR01252">
    <property type="entry name" value="acetolac_decarb"/>
    <property type="match status" value="1"/>
</dbReference>
<comment type="similarity">
    <text evidence="3 9">Belongs to the alpha-acetolactate decarboxylase family.</text>
</comment>
<dbReference type="PANTHER" id="PTHR35524:SF1">
    <property type="entry name" value="ALPHA-ACETOLACTATE DECARBOXYLASE"/>
    <property type="match status" value="1"/>
</dbReference>
<evidence type="ECO:0000313" key="11">
    <source>
        <dbReference type="Proteomes" id="UP001597340"/>
    </source>
</evidence>
<dbReference type="GO" id="GO:0047605">
    <property type="term" value="F:acetolactate decarboxylase activity"/>
    <property type="evidence" value="ECO:0007669"/>
    <property type="project" value="UniProtKB-EC"/>
</dbReference>
<proteinExistence type="inferred from homology"/>
<dbReference type="InterPro" id="IPR005128">
    <property type="entry name" value="Acetolactate_a_deCO2ase"/>
</dbReference>
<keyword evidence="7 9" id="KW-0005">Acetoin biosynthesis</keyword>
<comment type="pathway">
    <text evidence="2 9">Polyol metabolism; (R,R)-butane-2,3-diol biosynthesis; (R,R)-butane-2,3-diol from pyruvate: step 2/3.</text>
</comment>
<dbReference type="Gene3D" id="3.30.1330.80">
    <property type="entry name" value="Hypothetical protein, similar to alpha- acetolactate decarboxylase, domain 2"/>
    <property type="match status" value="2"/>
</dbReference>
<keyword evidence="6 9" id="KW-0210">Decarboxylase</keyword>
<evidence type="ECO:0000256" key="7">
    <source>
        <dbReference type="ARBA" id="ARBA00023061"/>
    </source>
</evidence>
<evidence type="ECO:0000256" key="1">
    <source>
        <dbReference type="ARBA" id="ARBA00001784"/>
    </source>
</evidence>
<reference evidence="11" key="1">
    <citation type="journal article" date="2019" name="Int. J. Syst. Evol. Microbiol.">
        <title>The Global Catalogue of Microorganisms (GCM) 10K type strain sequencing project: providing services to taxonomists for standard genome sequencing and annotation.</title>
        <authorList>
            <consortium name="The Broad Institute Genomics Platform"/>
            <consortium name="The Broad Institute Genome Sequencing Center for Infectious Disease"/>
            <person name="Wu L."/>
            <person name="Ma J."/>
        </authorList>
    </citation>
    <scope>NUCLEOTIDE SEQUENCE [LARGE SCALE GENOMIC DNA]</scope>
    <source>
        <strain evidence="11">CCM 9147</strain>
    </source>
</reference>
<evidence type="ECO:0000256" key="2">
    <source>
        <dbReference type="ARBA" id="ARBA00005170"/>
    </source>
</evidence>
<protein>
    <recommendedName>
        <fullName evidence="5 9">Alpha-acetolactate decarboxylase</fullName>
        <ecNumber evidence="4 9">4.1.1.5</ecNumber>
    </recommendedName>
</protein>